<dbReference type="Pfam" id="PF00149">
    <property type="entry name" value="Metallophos"/>
    <property type="match status" value="1"/>
</dbReference>
<evidence type="ECO:0000259" key="3">
    <source>
        <dbReference type="Pfam" id="PF00149"/>
    </source>
</evidence>
<evidence type="ECO:0000313" key="6">
    <source>
        <dbReference type="Proteomes" id="UP001446205"/>
    </source>
</evidence>
<feature type="chain" id="PRO_5044991631" evidence="2">
    <location>
        <begin position="25"/>
        <end position="582"/>
    </location>
</feature>
<evidence type="ECO:0000256" key="1">
    <source>
        <dbReference type="ARBA" id="ARBA00022729"/>
    </source>
</evidence>
<dbReference type="Pfam" id="PF02872">
    <property type="entry name" value="5_nucleotid_C"/>
    <property type="match status" value="1"/>
</dbReference>
<feature type="domain" description="Calcineurin-like phosphoesterase" evidence="3">
    <location>
        <begin position="30"/>
        <end position="258"/>
    </location>
</feature>
<dbReference type="PRINTS" id="PR01607">
    <property type="entry name" value="APYRASEFAMLY"/>
</dbReference>
<dbReference type="EMBL" id="JBBPCO010000003">
    <property type="protein sequence ID" value="MEK8089058.1"/>
    <property type="molecule type" value="Genomic_DNA"/>
</dbReference>
<evidence type="ECO:0000259" key="4">
    <source>
        <dbReference type="Pfam" id="PF02872"/>
    </source>
</evidence>
<feature type="domain" description="5'-Nucleotidase C-terminal" evidence="4">
    <location>
        <begin position="370"/>
        <end position="501"/>
    </location>
</feature>
<dbReference type="PANTHER" id="PTHR11575">
    <property type="entry name" value="5'-NUCLEOTIDASE-RELATED"/>
    <property type="match status" value="1"/>
</dbReference>
<organism evidence="5 6">
    <name type="scientific">Thermithiobacillus plumbiphilus</name>
    <dbReference type="NCBI Taxonomy" id="1729899"/>
    <lineage>
        <taxon>Bacteria</taxon>
        <taxon>Pseudomonadati</taxon>
        <taxon>Pseudomonadota</taxon>
        <taxon>Acidithiobacillia</taxon>
        <taxon>Acidithiobacillales</taxon>
        <taxon>Thermithiobacillaceae</taxon>
        <taxon>Thermithiobacillus</taxon>
    </lineage>
</organism>
<feature type="signal peptide" evidence="2">
    <location>
        <begin position="1"/>
        <end position="24"/>
    </location>
</feature>
<dbReference type="InterPro" id="IPR008334">
    <property type="entry name" value="5'-Nucleotdase_C"/>
</dbReference>
<protein>
    <submittedName>
        <fullName evidence="5">Bifunctional UDP-sugar hydrolase/5'-nucleotidase</fullName>
    </submittedName>
</protein>
<dbReference type="SUPFAM" id="SSF56300">
    <property type="entry name" value="Metallo-dependent phosphatases"/>
    <property type="match status" value="1"/>
</dbReference>
<keyword evidence="2 5" id="KW-0378">Hydrolase</keyword>
<dbReference type="SUPFAM" id="SSF55816">
    <property type="entry name" value="5'-nucleotidase (syn. UDP-sugar hydrolase), C-terminal domain"/>
    <property type="match status" value="1"/>
</dbReference>
<dbReference type="PANTHER" id="PTHR11575:SF42">
    <property type="entry name" value="SULFUR OXIDATION PROTEIN SOXB"/>
    <property type="match status" value="1"/>
</dbReference>
<dbReference type="Gene3D" id="3.60.21.10">
    <property type="match status" value="1"/>
</dbReference>
<dbReference type="Proteomes" id="UP001446205">
    <property type="component" value="Unassembled WGS sequence"/>
</dbReference>
<gene>
    <name evidence="5" type="ORF">WOB96_04705</name>
</gene>
<dbReference type="InterPro" id="IPR004843">
    <property type="entry name" value="Calcineurin-like_PHP"/>
</dbReference>
<evidence type="ECO:0000313" key="5">
    <source>
        <dbReference type="EMBL" id="MEK8089058.1"/>
    </source>
</evidence>
<keyword evidence="6" id="KW-1185">Reference proteome</keyword>
<sequence length="582" mass="64295">MPVFTWFKPLLFLAAAGLSTPVLAGSGELTLIHLGDLHGHLVPRPDVREGGSGGTLGGLARMYTKIQEIRDRNPNSLLINTGDTIQGSAEVLFTRGQAIIDVLNQFKFDAFAPGNWDYVYGSKHFVKTFAGPNPVAPWNSIAANLYYASKEEDPYTFFPDKAGQRVLPPYLIKNVNGLKVGILGFTSERGPQTVGRMVAKGFVFSTGDSEFPKYIKLLRQQEKVDLLVVASELGLSNNIRMAEEYPGIDVILSSDMHEETRKPVVTKTGTVLVEEGQDGMMLGELKVQVDNGKMTQWRWTAHAIDDKVPENRQIARAVRDARKTFVSGRDFKAHVNPFNGTHLQRPIDAVVGYTTIPLHRANFTQSSLPAAVEGSSHDFLTDAFRSVSQADIGVIRGFRYGTQVAPGPIRMEDLYHFIPIGPQIGVVRIQGRFLKRQLENSAKGSIDPNTSAWTGGWMFGVSGLTFDFDPYQATGFRVSNIRVNGKPLDPEAAYEYAGYWYGNDPNMVNGCECPRLPGTFIRVVKDDSGEALDATEVVVRYLASLPNRTVTPQLKRIRLMQPLPKPLYGFPELQPLRGAHPD</sequence>
<dbReference type="InterPro" id="IPR036907">
    <property type="entry name" value="5'-Nucleotdase_C_sf"/>
</dbReference>
<comment type="similarity">
    <text evidence="2">Belongs to the 5'-nucleotidase family.</text>
</comment>
<comment type="caution">
    <text evidence="5">The sequence shown here is derived from an EMBL/GenBank/DDBJ whole genome shotgun (WGS) entry which is preliminary data.</text>
</comment>
<reference evidence="5 6" key="1">
    <citation type="submission" date="2024-04" db="EMBL/GenBank/DDBJ databases">
        <authorList>
            <person name="Abashina T."/>
            <person name="Shaikin A."/>
        </authorList>
    </citation>
    <scope>NUCLEOTIDE SEQUENCE [LARGE SCALE GENOMIC DNA]</scope>
    <source>
        <strain evidence="5 6">AAFK</strain>
    </source>
</reference>
<dbReference type="Gene3D" id="3.90.780.10">
    <property type="entry name" value="5'-Nucleotidase, C-terminal domain"/>
    <property type="match status" value="1"/>
</dbReference>
<accession>A0ABU9D8K9</accession>
<dbReference type="GO" id="GO:0016787">
    <property type="term" value="F:hydrolase activity"/>
    <property type="evidence" value="ECO:0007669"/>
    <property type="project" value="UniProtKB-KW"/>
</dbReference>
<keyword evidence="2" id="KW-0547">Nucleotide-binding</keyword>
<evidence type="ECO:0000256" key="2">
    <source>
        <dbReference type="RuleBase" id="RU362119"/>
    </source>
</evidence>
<keyword evidence="1 2" id="KW-0732">Signal</keyword>
<name>A0ABU9D8K9_9PROT</name>
<dbReference type="RefSeq" id="WP_341370124.1">
    <property type="nucleotide sequence ID" value="NZ_JBBPCO010000003.1"/>
</dbReference>
<dbReference type="InterPro" id="IPR029052">
    <property type="entry name" value="Metallo-depent_PP-like"/>
</dbReference>
<proteinExistence type="inferred from homology"/>
<dbReference type="InterPro" id="IPR006179">
    <property type="entry name" value="5_nucleotidase/apyrase"/>
</dbReference>